<accession>A0AAN7C3C4</accession>
<evidence type="ECO:0000313" key="3">
    <source>
        <dbReference type="Proteomes" id="UP001303760"/>
    </source>
</evidence>
<keyword evidence="3" id="KW-1185">Reference proteome</keyword>
<proteinExistence type="predicted"/>
<name>A0AAN7C3C4_9PEZI</name>
<evidence type="ECO:0000256" key="1">
    <source>
        <dbReference type="SAM" id="MobiDB-lite"/>
    </source>
</evidence>
<comment type="caution">
    <text evidence="2">The sequence shown here is derived from an EMBL/GenBank/DDBJ whole genome shotgun (WGS) entry which is preliminary data.</text>
</comment>
<gene>
    <name evidence="2" type="ORF">C8A03DRAFT_37676</name>
</gene>
<organism evidence="2 3">
    <name type="scientific">Achaetomium macrosporum</name>
    <dbReference type="NCBI Taxonomy" id="79813"/>
    <lineage>
        <taxon>Eukaryota</taxon>
        <taxon>Fungi</taxon>
        <taxon>Dikarya</taxon>
        <taxon>Ascomycota</taxon>
        <taxon>Pezizomycotina</taxon>
        <taxon>Sordariomycetes</taxon>
        <taxon>Sordariomycetidae</taxon>
        <taxon>Sordariales</taxon>
        <taxon>Chaetomiaceae</taxon>
        <taxon>Achaetomium</taxon>
    </lineage>
</organism>
<reference evidence="2" key="1">
    <citation type="journal article" date="2023" name="Mol. Phylogenet. Evol.">
        <title>Genome-scale phylogeny and comparative genomics of the fungal order Sordariales.</title>
        <authorList>
            <person name="Hensen N."/>
            <person name="Bonometti L."/>
            <person name="Westerberg I."/>
            <person name="Brannstrom I.O."/>
            <person name="Guillou S."/>
            <person name="Cros-Aarteil S."/>
            <person name="Calhoun S."/>
            <person name="Haridas S."/>
            <person name="Kuo A."/>
            <person name="Mondo S."/>
            <person name="Pangilinan J."/>
            <person name="Riley R."/>
            <person name="LaButti K."/>
            <person name="Andreopoulos B."/>
            <person name="Lipzen A."/>
            <person name="Chen C."/>
            <person name="Yan M."/>
            <person name="Daum C."/>
            <person name="Ng V."/>
            <person name="Clum A."/>
            <person name="Steindorff A."/>
            <person name="Ohm R.A."/>
            <person name="Martin F."/>
            <person name="Silar P."/>
            <person name="Natvig D.O."/>
            <person name="Lalanne C."/>
            <person name="Gautier V."/>
            <person name="Ament-Velasquez S.L."/>
            <person name="Kruys A."/>
            <person name="Hutchinson M.I."/>
            <person name="Powell A.J."/>
            <person name="Barry K."/>
            <person name="Miller A.N."/>
            <person name="Grigoriev I.V."/>
            <person name="Debuchy R."/>
            <person name="Gladieux P."/>
            <person name="Hiltunen Thoren M."/>
            <person name="Johannesson H."/>
        </authorList>
    </citation>
    <scope>NUCLEOTIDE SEQUENCE</scope>
    <source>
        <strain evidence="2">CBS 532.94</strain>
    </source>
</reference>
<dbReference type="EMBL" id="MU860355">
    <property type="protein sequence ID" value="KAK4234554.1"/>
    <property type="molecule type" value="Genomic_DNA"/>
</dbReference>
<protein>
    <submittedName>
        <fullName evidence="2">Uncharacterized protein</fullName>
    </submittedName>
</protein>
<dbReference type="Proteomes" id="UP001303760">
    <property type="component" value="Unassembled WGS sequence"/>
</dbReference>
<evidence type="ECO:0000313" key="2">
    <source>
        <dbReference type="EMBL" id="KAK4234554.1"/>
    </source>
</evidence>
<sequence length="300" mass="33760">MTTNGAPRPRRAAAAAAWSLISDTVKKETFSLGSKRRRAATLREEDTKQEANSSPRPQNVKANPAKRRRGLPAPAPVSTGDSQDSRPPLATLSVNVSQRRCGQPVATLKEDWEKIVEEHAPRPYQSALVSVPGEDLNARRQFIAAFPDGFQRLWTPGDELLCGLRALKQSAALDGNSLDRLFLNGPRTWRLQLRPIPDWTVVYDWLVKIANKYGLTQDEFDYYFTVSTPASSRPIGKVFYPYYVLSRSQATAICNKNGEAEGYGEHEMDPERLIYWWGHHLCKKVQTIKAQQPTATRERP</sequence>
<dbReference type="AlphaFoldDB" id="A0AAN7C3C4"/>
<reference evidence="2" key="2">
    <citation type="submission" date="2023-05" db="EMBL/GenBank/DDBJ databases">
        <authorList>
            <consortium name="Lawrence Berkeley National Laboratory"/>
            <person name="Steindorff A."/>
            <person name="Hensen N."/>
            <person name="Bonometti L."/>
            <person name="Westerberg I."/>
            <person name="Brannstrom I.O."/>
            <person name="Guillou S."/>
            <person name="Cros-Aarteil S."/>
            <person name="Calhoun S."/>
            <person name="Haridas S."/>
            <person name="Kuo A."/>
            <person name="Mondo S."/>
            <person name="Pangilinan J."/>
            <person name="Riley R."/>
            <person name="Labutti K."/>
            <person name="Andreopoulos B."/>
            <person name="Lipzen A."/>
            <person name="Chen C."/>
            <person name="Yanf M."/>
            <person name="Daum C."/>
            <person name="Ng V."/>
            <person name="Clum A."/>
            <person name="Ohm R."/>
            <person name="Martin F."/>
            <person name="Silar P."/>
            <person name="Natvig D."/>
            <person name="Lalanne C."/>
            <person name="Gautier V."/>
            <person name="Ament-Velasquez S.L."/>
            <person name="Kruys A."/>
            <person name="Hutchinson M.I."/>
            <person name="Powell A.J."/>
            <person name="Barry K."/>
            <person name="Miller A.N."/>
            <person name="Grigoriev I.V."/>
            <person name="Debuchy R."/>
            <person name="Gladieux P."/>
            <person name="Thoren M.H."/>
            <person name="Johannesson H."/>
        </authorList>
    </citation>
    <scope>NUCLEOTIDE SEQUENCE</scope>
    <source>
        <strain evidence="2">CBS 532.94</strain>
    </source>
</reference>
<feature type="compositionally biased region" description="Polar residues" evidence="1">
    <location>
        <begin position="50"/>
        <end position="61"/>
    </location>
</feature>
<feature type="region of interest" description="Disordered" evidence="1">
    <location>
        <begin position="29"/>
        <end position="96"/>
    </location>
</feature>